<dbReference type="SUPFAM" id="SSF57667">
    <property type="entry name" value="beta-beta-alpha zinc fingers"/>
    <property type="match status" value="1"/>
</dbReference>
<feature type="region of interest" description="Disordered" evidence="8">
    <location>
        <begin position="55"/>
        <end position="80"/>
    </location>
</feature>
<dbReference type="PANTHER" id="PTHR47660">
    <property type="entry name" value="TRANSCRIPTION FACTOR WITH C2H2 AND ZN(2)-CYS(6) DNA BINDING DOMAIN (EUROFUNG)-RELATED-RELATED"/>
    <property type="match status" value="1"/>
</dbReference>
<feature type="region of interest" description="Disordered" evidence="8">
    <location>
        <begin position="263"/>
        <end position="301"/>
    </location>
</feature>
<feature type="region of interest" description="Disordered" evidence="8">
    <location>
        <begin position="606"/>
        <end position="635"/>
    </location>
</feature>
<keyword evidence="3" id="KW-0862">Zinc</keyword>
<evidence type="ECO:0000256" key="3">
    <source>
        <dbReference type="ARBA" id="ARBA00022833"/>
    </source>
</evidence>
<dbReference type="FunFam" id="3.30.160.60:FF:002343">
    <property type="entry name" value="Zinc finger protein 33A"/>
    <property type="match status" value="1"/>
</dbReference>
<gene>
    <name evidence="11" type="ORF">SCP_1800580</name>
</gene>
<dbReference type="CDD" id="cd00067">
    <property type="entry name" value="GAL4"/>
    <property type="match status" value="1"/>
</dbReference>
<feature type="region of interest" description="Disordered" evidence="8">
    <location>
        <begin position="178"/>
        <end position="201"/>
    </location>
</feature>
<dbReference type="STRING" id="139825.A0A401H6G5"/>
<dbReference type="PROSITE" id="PS50157">
    <property type="entry name" value="ZINC_FINGER_C2H2_2"/>
    <property type="match status" value="2"/>
</dbReference>
<keyword evidence="12" id="KW-1185">Reference proteome</keyword>
<feature type="compositionally biased region" description="Low complexity" evidence="8">
    <location>
        <begin position="418"/>
        <end position="433"/>
    </location>
</feature>
<evidence type="ECO:0000256" key="7">
    <source>
        <dbReference type="PROSITE-ProRule" id="PRU00042"/>
    </source>
</evidence>
<dbReference type="InterPro" id="IPR036236">
    <property type="entry name" value="Znf_C2H2_sf"/>
</dbReference>
<reference evidence="11 12" key="1">
    <citation type="journal article" date="2018" name="Sci. Rep.">
        <title>Genome sequence of the cauliflower mushroom Sparassis crispa (Hanabiratake) and its association with beneficial usage.</title>
        <authorList>
            <person name="Kiyama R."/>
            <person name="Furutani Y."/>
            <person name="Kawaguchi K."/>
            <person name="Nakanishi T."/>
        </authorList>
    </citation>
    <scope>NUCLEOTIDE SEQUENCE [LARGE SCALE GENOMIC DNA]</scope>
</reference>
<dbReference type="InterPro" id="IPR013087">
    <property type="entry name" value="Znf_C2H2_type"/>
</dbReference>
<dbReference type="PROSITE" id="PS00028">
    <property type="entry name" value="ZINC_FINGER_C2H2_1"/>
    <property type="match status" value="2"/>
</dbReference>
<dbReference type="GO" id="GO:0008270">
    <property type="term" value="F:zinc ion binding"/>
    <property type="evidence" value="ECO:0007669"/>
    <property type="project" value="UniProtKB-KW"/>
</dbReference>
<feature type="domain" description="C2H2-type" evidence="10">
    <location>
        <begin position="5"/>
        <end position="32"/>
    </location>
</feature>
<dbReference type="SMART" id="SM00355">
    <property type="entry name" value="ZnF_C2H2"/>
    <property type="match status" value="2"/>
</dbReference>
<evidence type="ECO:0000256" key="1">
    <source>
        <dbReference type="ARBA" id="ARBA00022723"/>
    </source>
</evidence>
<dbReference type="GeneID" id="38786953"/>
<feature type="compositionally biased region" description="Low complexity" evidence="8">
    <location>
        <begin position="351"/>
        <end position="360"/>
    </location>
</feature>
<keyword evidence="2 7" id="KW-0863">Zinc-finger</keyword>
<evidence type="ECO:0000259" key="9">
    <source>
        <dbReference type="PROSITE" id="PS50048"/>
    </source>
</evidence>
<feature type="domain" description="Zn(2)-C6 fungal-type" evidence="9">
    <location>
        <begin position="85"/>
        <end position="114"/>
    </location>
</feature>
<dbReference type="GO" id="GO:0000981">
    <property type="term" value="F:DNA-binding transcription factor activity, RNA polymerase II-specific"/>
    <property type="evidence" value="ECO:0007669"/>
    <property type="project" value="InterPro"/>
</dbReference>
<keyword evidence="4" id="KW-0805">Transcription regulation</keyword>
<evidence type="ECO:0000256" key="2">
    <source>
        <dbReference type="ARBA" id="ARBA00022771"/>
    </source>
</evidence>
<dbReference type="Gene3D" id="3.30.160.60">
    <property type="entry name" value="Classic Zinc Finger"/>
    <property type="match status" value="2"/>
</dbReference>
<keyword evidence="5" id="KW-0804">Transcription</keyword>
<name>A0A401H6G5_9APHY</name>
<feature type="compositionally biased region" description="Acidic residues" evidence="8">
    <location>
        <begin position="664"/>
        <end position="684"/>
    </location>
</feature>
<feature type="region of interest" description="Disordered" evidence="8">
    <location>
        <begin position="121"/>
        <end position="142"/>
    </location>
</feature>
<evidence type="ECO:0000256" key="4">
    <source>
        <dbReference type="ARBA" id="ARBA00023015"/>
    </source>
</evidence>
<evidence type="ECO:0000313" key="11">
    <source>
        <dbReference type="EMBL" id="GBE90036.1"/>
    </source>
</evidence>
<dbReference type="PANTHER" id="PTHR47660:SF2">
    <property type="entry name" value="TRANSCRIPTION FACTOR WITH C2H2 AND ZN(2)-CYS(6) DNA BINDING DOMAIN (EUROFUNG)"/>
    <property type="match status" value="1"/>
</dbReference>
<evidence type="ECO:0000256" key="5">
    <source>
        <dbReference type="ARBA" id="ARBA00023163"/>
    </source>
</evidence>
<proteinExistence type="predicted"/>
<feature type="region of interest" description="Disordered" evidence="8">
    <location>
        <begin position="657"/>
        <end position="701"/>
    </location>
</feature>
<dbReference type="AlphaFoldDB" id="A0A401H6G5"/>
<dbReference type="SUPFAM" id="SSF57701">
    <property type="entry name" value="Zn2/Cys6 DNA-binding domain"/>
    <property type="match status" value="1"/>
</dbReference>
<dbReference type="InterPro" id="IPR001138">
    <property type="entry name" value="Zn2Cys6_DnaBD"/>
</dbReference>
<evidence type="ECO:0000259" key="10">
    <source>
        <dbReference type="PROSITE" id="PS50157"/>
    </source>
</evidence>
<feature type="domain" description="C2H2-type" evidence="10">
    <location>
        <begin position="33"/>
        <end position="61"/>
    </location>
</feature>
<dbReference type="PROSITE" id="PS50048">
    <property type="entry name" value="ZN2_CY6_FUNGAL_2"/>
    <property type="match status" value="1"/>
</dbReference>
<feature type="region of interest" description="Disordered" evidence="8">
    <location>
        <begin position="517"/>
        <end position="538"/>
    </location>
</feature>
<feature type="region of interest" description="Disordered" evidence="8">
    <location>
        <begin position="320"/>
        <end position="364"/>
    </location>
</feature>
<dbReference type="OrthoDB" id="6365676at2759"/>
<evidence type="ECO:0000256" key="6">
    <source>
        <dbReference type="ARBA" id="ARBA00023242"/>
    </source>
</evidence>
<comment type="caution">
    <text evidence="11">The sequence shown here is derived from an EMBL/GenBank/DDBJ whole genome shotgun (WGS) entry which is preliminary data.</text>
</comment>
<protein>
    <submittedName>
        <fullName evidence="11">Transcription factor Gf.BMR1</fullName>
    </submittedName>
</protein>
<dbReference type="InterPro" id="IPR036864">
    <property type="entry name" value="Zn2-C6_fun-type_DNA-bd_sf"/>
</dbReference>
<accession>A0A401H6G5</accession>
<dbReference type="InParanoid" id="A0A401H6G5"/>
<dbReference type="Proteomes" id="UP000287166">
    <property type="component" value="Unassembled WGS sequence"/>
</dbReference>
<dbReference type="EMBL" id="BFAD01000018">
    <property type="protein sequence ID" value="GBE90036.1"/>
    <property type="molecule type" value="Genomic_DNA"/>
</dbReference>
<evidence type="ECO:0000256" key="8">
    <source>
        <dbReference type="SAM" id="MobiDB-lite"/>
    </source>
</evidence>
<evidence type="ECO:0000313" key="12">
    <source>
        <dbReference type="Proteomes" id="UP000287166"/>
    </source>
</evidence>
<sequence length="776" mass="81186">MAGDHKCPVCQSTFTRPQHVARHMRSHTGDRPYKCLHCGDQFARSDLLSRHVNKCHAGAKPPTTTAPSRRKGPAAASRATTSKQACDQCVQSSLPCDGSNPCSKCVQRKCRCTYVKFHRQTAPQGPGHPVPTTSALPGRPQPSLDDFVLAPPPPPPPPSSHFTFPSAYPPPEYLAQPGPSLYPAQTYSTRESPAPSAEGSPDLMARYQAQAQAELFGHGAMGMPAPAPAPAPADALPGMFDPQGVQFGRYALPVAPAWPAYHVAEKPPPPAQSQYEQSFRDGGEAIPAHPPAQHAHGHAYRGRARAHVFGGIDGYAGAREREGSDGGYEGSIASSRNSSSVHLPLPEHAHQGQQQQQQQQRYEEYRVRADGAGEGGFSSAFGLMSLDDPNVLAGLAGDASPFFAALPGAHPSQHANPNQNQNQGQSQSQSQSQNGGGMATPDFLAALKSGGPREDNKEMRDFWKMYMRTPPTGPGPGPGLGNANANANGNANGNGASVLALATPTGAVRRHSRVASLPSMKTPPEPGYAGHGHGHGGEDLTSYEEAVLARRAPMTLNLVPKRKMTAPAAAGFGAGGRSVSAGAGAPLVNGGSALANVFVGDGQQGYGVGSHVRGQAPLPPPPHQQSEAGEADGVPAYRPSFKRLASQTLGPECAKRALLGPAGWDDEDEGDDGGGEEDGEDEMEVVGGEERRHGSGGAKMRRPMVSIAERRRRMSCPTGAEGGPPLQPQRMKIGRLGGGAGWGWEPEIDLAVGLDPGPLACGVGVCVYVGPRDRVE</sequence>
<keyword evidence="6" id="KW-0539">Nucleus</keyword>
<organism evidence="11 12">
    <name type="scientific">Sparassis crispa</name>
    <dbReference type="NCBI Taxonomy" id="139825"/>
    <lineage>
        <taxon>Eukaryota</taxon>
        <taxon>Fungi</taxon>
        <taxon>Dikarya</taxon>
        <taxon>Basidiomycota</taxon>
        <taxon>Agaricomycotina</taxon>
        <taxon>Agaricomycetes</taxon>
        <taxon>Polyporales</taxon>
        <taxon>Sparassidaceae</taxon>
        <taxon>Sparassis</taxon>
    </lineage>
</organism>
<feature type="region of interest" description="Disordered" evidence="8">
    <location>
        <begin position="404"/>
        <end position="456"/>
    </location>
</feature>
<feature type="compositionally biased region" description="Polar residues" evidence="8">
    <location>
        <begin position="332"/>
        <end position="341"/>
    </location>
</feature>
<keyword evidence="1" id="KW-0479">Metal-binding</keyword>
<dbReference type="RefSeq" id="XP_027620949.1">
    <property type="nucleotide sequence ID" value="XM_027765148.1"/>
</dbReference>
<feature type="region of interest" description="Disordered" evidence="8">
    <location>
        <begin position="468"/>
        <end position="488"/>
    </location>
</feature>